<dbReference type="InterPro" id="IPR050444">
    <property type="entry name" value="Polyketide_Synthase"/>
</dbReference>
<dbReference type="InterPro" id="IPR049552">
    <property type="entry name" value="PKS_DH_N"/>
</dbReference>
<dbReference type="GO" id="GO:0031177">
    <property type="term" value="F:phosphopantetheine binding"/>
    <property type="evidence" value="ECO:0007669"/>
    <property type="project" value="InterPro"/>
</dbReference>
<dbReference type="Pfam" id="PF14765">
    <property type="entry name" value="PS-DH"/>
    <property type="match status" value="1"/>
</dbReference>
<dbReference type="SUPFAM" id="SSF47336">
    <property type="entry name" value="ACP-like"/>
    <property type="match status" value="1"/>
</dbReference>
<dbReference type="SMART" id="SM00829">
    <property type="entry name" value="PKS_ER"/>
    <property type="match status" value="1"/>
</dbReference>
<keyword evidence="4" id="KW-0521">NADP</keyword>
<dbReference type="PANTHER" id="PTHR45681">
    <property type="entry name" value="POLYKETIDE SYNTHASE 44-RELATED"/>
    <property type="match status" value="1"/>
</dbReference>
<evidence type="ECO:0000256" key="5">
    <source>
        <dbReference type="ARBA" id="ARBA00023315"/>
    </source>
</evidence>
<evidence type="ECO:0000313" key="10">
    <source>
        <dbReference type="Proteomes" id="UP000016960"/>
    </source>
</evidence>
<dbReference type="CDD" id="cd05195">
    <property type="entry name" value="enoyl_red"/>
    <property type="match status" value="1"/>
</dbReference>
<dbReference type="InterPro" id="IPR013968">
    <property type="entry name" value="PKS_KR"/>
</dbReference>
<gene>
    <name evidence="9" type="ORF">KR51_00017190</name>
</gene>
<evidence type="ECO:0000256" key="4">
    <source>
        <dbReference type="ARBA" id="ARBA00022857"/>
    </source>
</evidence>
<dbReference type="EMBL" id="ASSJ01000045">
    <property type="protein sequence ID" value="ERN41671.1"/>
    <property type="molecule type" value="Genomic_DNA"/>
</dbReference>
<dbReference type="PANTHER" id="PTHR45681:SF6">
    <property type="entry name" value="POLYKETIDE SYNTHASE 37"/>
    <property type="match status" value="1"/>
</dbReference>
<feature type="non-terminal residue" evidence="9">
    <location>
        <position position="1"/>
    </location>
</feature>
<dbReference type="InterPro" id="IPR036736">
    <property type="entry name" value="ACP-like_sf"/>
</dbReference>
<dbReference type="OrthoDB" id="499075at2"/>
<feature type="region of interest" description="N-terminal hotdog fold" evidence="6">
    <location>
        <begin position="32"/>
        <end position="151"/>
    </location>
</feature>
<dbReference type="PROSITE" id="PS52019">
    <property type="entry name" value="PKS_MFAS_DH"/>
    <property type="match status" value="1"/>
</dbReference>
<dbReference type="STRING" id="582515.KR51_00017190"/>
<evidence type="ECO:0000313" key="9">
    <source>
        <dbReference type="EMBL" id="ERN41671.1"/>
    </source>
</evidence>
<dbReference type="InterPro" id="IPR049900">
    <property type="entry name" value="PKS_mFAS_DH"/>
</dbReference>
<dbReference type="InterPro" id="IPR029063">
    <property type="entry name" value="SAM-dependent_MTases_sf"/>
</dbReference>
<comment type="caution">
    <text evidence="9">The sequence shown here is derived from an EMBL/GenBank/DDBJ whole genome shotgun (WGS) entry which is preliminary data.</text>
</comment>
<dbReference type="Pfam" id="PF21089">
    <property type="entry name" value="PKS_DH_N"/>
    <property type="match status" value="1"/>
</dbReference>
<evidence type="ECO:0000259" key="7">
    <source>
        <dbReference type="PROSITE" id="PS50075"/>
    </source>
</evidence>
<dbReference type="InParanoid" id="U5DJ17"/>
<dbReference type="GO" id="GO:0016746">
    <property type="term" value="F:acyltransferase activity"/>
    <property type="evidence" value="ECO:0007669"/>
    <property type="project" value="UniProtKB-KW"/>
</dbReference>
<reference evidence="9 10" key="1">
    <citation type="submission" date="2013-05" db="EMBL/GenBank/DDBJ databases">
        <title>Draft genome sequence of Rubidibacter lacunae KORDI 51-2.</title>
        <authorList>
            <person name="Choi D.H."/>
            <person name="Noh J.H."/>
            <person name="Kwon K.-K."/>
            <person name="Lee J.-H."/>
            <person name="Ryu J.-Y."/>
        </authorList>
    </citation>
    <scope>NUCLEOTIDE SEQUENCE [LARGE SCALE GENOMIC DNA]</scope>
    <source>
        <strain evidence="9 10">KORDI 51-2</strain>
    </source>
</reference>
<sequence length="1665" mass="183796">PNIALPAYPWQREHHWQETRESNDRRLLPCVHPLLGVRLDRFEPCWTNTIDLRRHAFLNDHRFKGLIIFPAAGYVELALAAGRELHGAGNLQLENMEIDQPLILKQGQRRQIQVQALANDGTISINSRVAGEEDGCLPHMRGRIRKMSVPGRRRFNLDELKQQCPENITELLYPAFEKAGHDYRGAFSGIDGIWRGGDEVFSILRPLNSLVPGLNSHDLEAYLLHPALLDLGFQALFGTFLSHQQTQFKARLPIALERLRLYGVPRPDAEHVVYARRLTPVEDDFALGDIYIIDKDGNTLVEIGNLAGKPPSAKSEQSDWLYAFEWDRQEIVHGIDESWAGRVAPGTLSAIVQPDIPSLAERFNLDQYYGEVRSFGEAMTVAFVWEAFVELGGCWSEGRELTVKGVCTDLKIASQHERLTRRLLQCLESWDLLAKTGSDTWQVLSVYTGPEAAAIIETYLSKYKEKHPEFNLLEQCGQQLARVLRGDVDPVRVLFPNGSQELMEPVYDRSSMFRPYNKIVEFVVRAMCSGMPENRPLRILEIGAGTGALASLLLANLPVGRIQYTFTDISPAFFVRAKEKFSGFGNVDYQVLDIERSPIQQGFNPESFDLVIAGDVLHATKDLKQAIAHANELLVSNGMLLLLEMTSPSFYVDVTLGMLKGWWAFEDTGLRADHCCLDRDSWKKLLGECGLQDVNILTDRSDGTGIQSVISSRKPGGSVRAGDRDRDGVWFLFVDRHGTGDRVKEEFDKNGYITLPVTLAGPDEPPRPVPSSSQVIAAGDLAEMRALFHEAAGRYGTIAGVVYLRPLDAVPLDEAGRETLDASCTGECLNVVNILRAFDDLDLDGGLRLVLVTRDAQQIKDDDIVTGVLSSPLWGLGRVAENEYPDCHITLIDLPGAAEAIDTARIYEEATQRTSRELEVALRGGERHVARLRRTSRERLARAQSRPRPVKQDEKFYLDLHKPGDLSGFVLKPAARPQPGPGEVEIEVHHAGLNFRDLMKAMDIYPDDGGTHFYLGDECSGIVLSVGPGVEDFVPGDRVAAIARGFGSVVITPADCVVRIPEHLSLADAATIPLVFCTVWHALHELAGIQRGERLLIHAAAGGVGLAAVQIAQNAGAEIFATAGSDEKRAYLSSLGVKHVLNSRSLDFHDEIQKATDGEGVDIVLNSLSGEFIQESLKLLRSYGRFVEIGKTDIYQKQALNLYPFRNNLSFFAMDLEKLIRQHPKRIRRYLHEVMQVFDDKTLTPLPVTAFDINDAEKAFRHMAQAKHIGKIVFDMHGGSPGRAVSEAPNFKGFHKDASYLLTGGLGGFGLAVAQWMAAEGAGHLILAGRRAVLKDPQREKIEAIEESGCKVSVVSLDVVDGDKIQQVLNELCTEKAPLKGVIHMVMVLDDRAIGNQNAGSFSRVLDPKVKGAWNLHRVTSTKDLDFFVLFSSIAAVVGNPGQSNYAAANQFLDTLAYHRRARGLPALTIAWGPISDVGYLTEREDIQQRFDRRGLHAIGTAEAIKILHGCLQDELSSAGVLFVDWLKYSSHFPRLLSSSRFRHLVVSSANVMPIADSGGRLLADLKGASSSKRQELVHKWLAEQLARILDCELEKIDASRSLNDIGVDSLMAVELSALIEKSLGISIPSMELAQTTTIGRLAARLAEEATGNIDEARPAATSAA</sequence>
<feature type="active site" description="Proton acceptor; for dehydratase activity" evidence="6">
    <location>
        <position position="61"/>
    </location>
</feature>
<dbReference type="Gene3D" id="3.40.50.150">
    <property type="entry name" value="Vaccinia Virus protein VP39"/>
    <property type="match status" value="1"/>
</dbReference>
<dbReference type="SUPFAM" id="SSF50129">
    <property type="entry name" value="GroES-like"/>
    <property type="match status" value="1"/>
</dbReference>
<dbReference type="InterPro" id="IPR020807">
    <property type="entry name" value="PKS_DH"/>
</dbReference>
<dbReference type="InterPro" id="IPR042104">
    <property type="entry name" value="PKS_dehydratase_sf"/>
</dbReference>
<dbReference type="InterPro" id="IPR049551">
    <property type="entry name" value="PKS_DH_C"/>
</dbReference>
<dbReference type="eggNOG" id="COG0604">
    <property type="taxonomic scope" value="Bacteria"/>
</dbReference>
<dbReference type="FunFam" id="3.40.50.720:FF:000209">
    <property type="entry name" value="Polyketide synthase Pks12"/>
    <property type="match status" value="1"/>
</dbReference>
<dbReference type="Pfam" id="PF00550">
    <property type="entry name" value="PP-binding"/>
    <property type="match status" value="1"/>
</dbReference>
<dbReference type="Gene3D" id="1.10.1200.10">
    <property type="entry name" value="ACP-like"/>
    <property type="match status" value="1"/>
</dbReference>
<dbReference type="PROSITE" id="PS50075">
    <property type="entry name" value="CARRIER"/>
    <property type="match status" value="1"/>
</dbReference>
<feature type="domain" description="PKS/mFAS DH" evidence="8">
    <location>
        <begin position="32"/>
        <end position="317"/>
    </location>
</feature>
<proteinExistence type="predicted"/>
<dbReference type="Pfam" id="PF00107">
    <property type="entry name" value="ADH_zinc_N"/>
    <property type="match status" value="1"/>
</dbReference>
<keyword evidence="10" id="KW-1185">Reference proteome</keyword>
<dbReference type="SMART" id="SM00822">
    <property type="entry name" value="PKS_KR"/>
    <property type="match status" value="1"/>
</dbReference>
<dbReference type="InterPro" id="IPR009081">
    <property type="entry name" value="PP-bd_ACP"/>
</dbReference>
<evidence type="ECO:0000259" key="8">
    <source>
        <dbReference type="PROSITE" id="PS52019"/>
    </source>
</evidence>
<protein>
    <submittedName>
        <fullName evidence="9">NADPH:quinone reductase</fullName>
    </submittedName>
</protein>
<dbReference type="eggNOG" id="COG1028">
    <property type="taxonomic scope" value="Bacteria"/>
</dbReference>
<dbReference type="InterPro" id="IPR020843">
    <property type="entry name" value="ER"/>
</dbReference>
<evidence type="ECO:0000256" key="2">
    <source>
        <dbReference type="ARBA" id="ARBA00022553"/>
    </source>
</evidence>
<feature type="active site" description="Proton donor; for dehydratase activity" evidence="6">
    <location>
        <position position="230"/>
    </location>
</feature>
<dbReference type="SMART" id="SM00826">
    <property type="entry name" value="PKS_DH"/>
    <property type="match status" value="1"/>
</dbReference>
<dbReference type="PROSITE" id="PS00012">
    <property type="entry name" value="PHOSPHOPANTETHEINE"/>
    <property type="match status" value="1"/>
</dbReference>
<organism evidence="9 10">
    <name type="scientific">Rubidibacter lacunae KORDI 51-2</name>
    <dbReference type="NCBI Taxonomy" id="582515"/>
    <lineage>
        <taxon>Bacteria</taxon>
        <taxon>Bacillati</taxon>
        <taxon>Cyanobacteriota</taxon>
        <taxon>Cyanophyceae</taxon>
        <taxon>Oscillatoriophycideae</taxon>
        <taxon>Chroococcales</taxon>
        <taxon>Aphanothecaceae</taxon>
        <taxon>Rubidibacter</taxon>
    </lineage>
</organism>
<feature type="region of interest" description="C-terminal hotdog fold" evidence="6">
    <location>
        <begin position="163"/>
        <end position="317"/>
    </location>
</feature>
<dbReference type="CDD" id="cd02440">
    <property type="entry name" value="AdoMet_MTases"/>
    <property type="match status" value="1"/>
</dbReference>
<evidence type="ECO:0000256" key="3">
    <source>
        <dbReference type="ARBA" id="ARBA00022679"/>
    </source>
</evidence>
<dbReference type="InterPro" id="IPR013149">
    <property type="entry name" value="ADH-like_C"/>
</dbReference>
<dbReference type="SMART" id="SM01294">
    <property type="entry name" value="PKS_PP_betabranch"/>
    <property type="match status" value="1"/>
</dbReference>
<keyword evidence="1" id="KW-0596">Phosphopantetheine</keyword>
<dbReference type="Pfam" id="PF08240">
    <property type="entry name" value="ADH_N"/>
    <property type="match status" value="1"/>
</dbReference>
<dbReference type="SMART" id="SM00823">
    <property type="entry name" value="PKS_PP"/>
    <property type="match status" value="1"/>
</dbReference>
<dbReference type="InterPro" id="IPR057326">
    <property type="entry name" value="KR_dom"/>
</dbReference>
<feature type="domain" description="Carrier" evidence="7">
    <location>
        <begin position="1568"/>
        <end position="1650"/>
    </location>
</feature>
<dbReference type="SUPFAM" id="SSF51735">
    <property type="entry name" value="NAD(P)-binding Rossmann-fold domains"/>
    <property type="match status" value="3"/>
</dbReference>
<dbReference type="InterPro" id="IPR013217">
    <property type="entry name" value="Methyltransf_12"/>
</dbReference>
<dbReference type="Proteomes" id="UP000016960">
    <property type="component" value="Unassembled WGS sequence"/>
</dbReference>
<keyword evidence="3" id="KW-0808">Transferase</keyword>
<dbReference type="Gene3D" id="3.10.129.110">
    <property type="entry name" value="Polyketide synthase dehydratase"/>
    <property type="match status" value="1"/>
</dbReference>
<dbReference type="InterPro" id="IPR020806">
    <property type="entry name" value="PKS_PP-bd"/>
</dbReference>
<accession>U5DJ17</accession>
<dbReference type="Gene3D" id="3.40.50.720">
    <property type="entry name" value="NAD(P)-binding Rossmann-like Domain"/>
    <property type="match status" value="3"/>
</dbReference>
<evidence type="ECO:0000256" key="1">
    <source>
        <dbReference type="ARBA" id="ARBA00022450"/>
    </source>
</evidence>
<dbReference type="Pfam" id="PF08242">
    <property type="entry name" value="Methyltransf_12"/>
    <property type="match status" value="1"/>
</dbReference>
<evidence type="ECO:0000256" key="6">
    <source>
        <dbReference type="PROSITE-ProRule" id="PRU01363"/>
    </source>
</evidence>
<name>U5DJ17_9CHRO</name>
<dbReference type="GO" id="GO:0016491">
    <property type="term" value="F:oxidoreductase activity"/>
    <property type="evidence" value="ECO:0007669"/>
    <property type="project" value="InterPro"/>
</dbReference>
<dbReference type="InterPro" id="IPR036291">
    <property type="entry name" value="NAD(P)-bd_dom_sf"/>
</dbReference>
<dbReference type="SUPFAM" id="SSF53335">
    <property type="entry name" value="S-adenosyl-L-methionine-dependent methyltransferases"/>
    <property type="match status" value="1"/>
</dbReference>
<dbReference type="Pfam" id="PF08659">
    <property type="entry name" value="KR"/>
    <property type="match status" value="1"/>
</dbReference>
<dbReference type="Gene3D" id="3.90.180.10">
    <property type="entry name" value="Medium-chain alcohol dehydrogenases, catalytic domain"/>
    <property type="match status" value="1"/>
</dbReference>
<keyword evidence="2" id="KW-0597">Phosphoprotein</keyword>
<keyword evidence="5" id="KW-0012">Acyltransferase</keyword>
<dbReference type="InterPro" id="IPR006162">
    <property type="entry name" value="Ppantetheine_attach_site"/>
</dbReference>
<dbReference type="InterPro" id="IPR013154">
    <property type="entry name" value="ADH-like_N"/>
</dbReference>
<dbReference type="InterPro" id="IPR011032">
    <property type="entry name" value="GroES-like_sf"/>
</dbReference>
<dbReference type="eggNOG" id="COG3321">
    <property type="taxonomic scope" value="Bacteria"/>
</dbReference>
<dbReference type="PATRIC" id="fig|582515.4.peg.1952"/>